<evidence type="ECO:0000313" key="9">
    <source>
        <dbReference type="EMBL" id="SEI83771.1"/>
    </source>
</evidence>
<evidence type="ECO:0000256" key="4">
    <source>
        <dbReference type="ARBA" id="ARBA00022448"/>
    </source>
</evidence>
<name>A0A1H6TUT7_9LACT</name>
<evidence type="ECO:0000256" key="7">
    <source>
        <dbReference type="PIRNR" id="PIRNR003107"/>
    </source>
</evidence>
<dbReference type="PIRSF" id="PIRSF003107">
    <property type="entry name" value="PhoU"/>
    <property type="match status" value="1"/>
</dbReference>
<dbReference type="GO" id="GO:0006817">
    <property type="term" value="P:phosphate ion transport"/>
    <property type="evidence" value="ECO:0007669"/>
    <property type="project" value="UniProtKB-KW"/>
</dbReference>
<keyword evidence="10" id="KW-1185">Reference proteome</keyword>
<evidence type="ECO:0000256" key="6">
    <source>
        <dbReference type="ARBA" id="ARBA00022592"/>
    </source>
</evidence>
<organism evidence="9 10">
    <name type="scientific">Alkalibacterium gilvum</name>
    <dbReference type="NCBI Taxonomy" id="1130080"/>
    <lineage>
        <taxon>Bacteria</taxon>
        <taxon>Bacillati</taxon>
        <taxon>Bacillota</taxon>
        <taxon>Bacilli</taxon>
        <taxon>Lactobacillales</taxon>
        <taxon>Carnobacteriaceae</taxon>
        <taxon>Alkalibacterium</taxon>
    </lineage>
</organism>
<dbReference type="InterPro" id="IPR038078">
    <property type="entry name" value="PhoU-like_sf"/>
</dbReference>
<dbReference type="AlphaFoldDB" id="A0A1H6TUT7"/>
<protein>
    <recommendedName>
        <fullName evidence="7">Phosphate-specific transport system accessory protein PhoU</fullName>
    </recommendedName>
</protein>
<evidence type="ECO:0000256" key="2">
    <source>
        <dbReference type="ARBA" id="ARBA00008107"/>
    </source>
</evidence>
<dbReference type="InterPro" id="IPR026022">
    <property type="entry name" value="PhoU_dom"/>
</dbReference>
<dbReference type="GO" id="GO:0030643">
    <property type="term" value="P:intracellular phosphate ion homeostasis"/>
    <property type="evidence" value="ECO:0007669"/>
    <property type="project" value="InterPro"/>
</dbReference>
<comment type="similarity">
    <text evidence="2 7">Belongs to the PhoU family.</text>
</comment>
<dbReference type="InterPro" id="IPR028366">
    <property type="entry name" value="PhoU"/>
</dbReference>
<dbReference type="Proteomes" id="UP000198564">
    <property type="component" value="Unassembled WGS sequence"/>
</dbReference>
<gene>
    <name evidence="9" type="ORF">SAMN04488113_12416</name>
</gene>
<proteinExistence type="inferred from homology"/>
<keyword evidence="6 7" id="KW-0592">Phosphate transport</keyword>
<dbReference type="SUPFAM" id="SSF109755">
    <property type="entry name" value="PhoU-like"/>
    <property type="match status" value="1"/>
</dbReference>
<feature type="domain" description="PhoU" evidence="8">
    <location>
        <begin position="122"/>
        <end position="205"/>
    </location>
</feature>
<evidence type="ECO:0000256" key="1">
    <source>
        <dbReference type="ARBA" id="ARBA00004496"/>
    </source>
</evidence>
<evidence type="ECO:0000259" key="8">
    <source>
        <dbReference type="Pfam" id="PF01895"/>
    </source>
</evidence>
<comment type="subcellular location">
    <subcellularLocation>
        <location evidence="1 7">Cytoplasm</location>
    </subcellularLocation>
</comment>
<keyword evidence="4 7" id="KW-0813">Transport</keyword>
<comment type="subunit">
    <text evidence="3 7">Homodimer.</text>
</comment>
<dbReference type="FunFam" id="1.20.58.220:FF:000004">
    <property type="entry name" value="Phosphate-specific transport system accessory protein PhoU"/>
    <property type="match status" value="1"/>
</dbReference>
<accession>A0A1H6TUT7</accession>
<dbReference type="EMBL" id="FNYW01000024">
    <property type="protein sequence ID" value="SEI83771.1"/>
    <property type="molecule type" value="Genomic_DNA"/>
</dbReference>
<reference evidence="10" key="1">
    <citation type="submission" date="2016-10" db="EMBL/GenBank/DDBJ databases">
        <authorList>
            <person name="Varghese N."/>
            <person name="Submissions S."/>
        </authorList>
    </citation>
    <scope>NUCLEOTIDE SEQUENCE [LARGE SCALE GENOMIC DNA]</scope>
    <source>
        <strain evidence="10">DSM 25751</strain>
    </source>
</reference>
<dbReference type="NCBIfam" id="TIGR02135">
    <property type="entry name" value="phoU_full"/>
    <property type="match status" value="1"/>
</dbReference>
<sequence>MRRAFEEELNDLHDQFYQMGLMVSEAIYLSVKSFTTHDKKTAEKVITNDPYINEQQVMIESKSIELIALQQPVTSDLRRIITIMKACADLERMGDHAVAIAKATIRVKGNKKDLAIENNLAIMAESVKKLVERSLTAFIETDLKEAKKIALKDNEIDQMAFEIHKQTLEEMKKDSELVLGATNYILVAGNLERIGDYVTNVCEWIIYLESGKIIELNTHNTLDNTSFK</sequence>
<dbReference type="GO" id="GO:0005737">
    <property type="term" value="C:cytoplasm"/>
    <property type="evidence" value="ECO:0007669"/>
    <property type="project" value="UniProtKB-SubCell"/>
</dbReference>
<evidence type="ECO:0000256" key="5">
    <source>
        <dbReference type="ARBA" id="ARBA00022490"/>
    </source>
</evidence>
<dbReference type="Gene3D" id="1.20.58.220">
    <property type="entry name" value="Phosphate transport system protein phou homolog 2, domain 2"/>
    <property type="match status" value="1"/>
</dbReference>
<feature type="domain" description="PhoU" evidence="8">
    <location>
        <begin position="18"/>
        <end position="103"/>
    </location>
</feature>
<dbReference type="PANTHER" id="PTHR42930">
    <property type="entry name" value="PHOSPHATE-SPECIFIC TRANSPORT SYSTEM ACCESSORY PROTEIN PHOU"/>
    <property type="match status" value="1"/>
</dbReference>
<dbReference type="GO" id="GO:0045936">
    <property type="term" value="P:negative regulation of phosphate metabolic process"/>
    <property type="evidence" value="ECO:0007669"/>
    <property type="project" value="InterPro"/>
</dbReference>
<dbReference type="RefSeq" id="WP_091635174.1">
    <property type="nucleotide sequence ID" value="NZ_FNYW01000024.1"/>
</dbReference>
<dbReference type="STRING" id="1130080.SAMN04488113_12416"/>
<keyword evidence="5 7" id="KW-0963">Cytoplasm</keyword>
<dbReference type="OrthoDB" id="9814256at2"/>
<evidence type="ECO:0000256" key="3">
    <source>
        <dbReference type="ARBA" id="ARBA00011738"/>
    </source>
</evidence>
<dbReference type="PANTHER" id="PTHR42930:SF3">
    <property type="entry name" value="PHOSPHATE-SPECIFIC TRANSPORT SYSTEM ACCESSORY PROTEIN PHOU"/>
    <property type="match status" value="1"/>
</dbReference>
<evidence type="ECO:0000313" key="10">
    <source>
        <dbReference type="Proteomes" id="UP000198564"/>
    </source>
</evidence>
<dbReference type="Pfam" id="PF01895">
    <property type="entry name" value="PhoU"/>
    <property type="match status" value="2"/>
</dbReference>
<comment type="function">
    <text evidence="7">Plays a role in the regulation of phosphate uptake.</text>
</comment>